<dbReference type="RefSeq" id="WP_106608584.1">
    <property type="nucleotide sequence ID" value="NZ_PYGJ01000006.1"/>
</dbReference>
<dbReference type="EMBL" id="PYGJ01000006">
    <property type="protein sequence ID" value="PSL19388.1"/>
    <property type="molecule type" value="Genomic_DNA"/>
</dbReference>
<organism evidence="3 4">
    <name type="scientific">Shimia abyssi</name>
    <dbReference type="NCBI Taxonomy" id="1662395"/>
    <lineage>
        <taxon>Bacteria</taxon>
        <taxon>Pseudomonadati</taxon>
        <taxon>Pseudomonadota</taxon>
        <taxon>Alphaproteobacteria</taxon>
        <taxon>Rhodobacterales</taxon>
        <taxon>Roseobacteraceae</taxon>
    </lineage>
</organism>
<feature type="domain" description="DUF2059" evidence="2">
    <location>
        <begin position="93"/>
        <end position="133"/>
    </location>
</feature>
<dbReference type="AlphaFoldDB" id="A0A2P8FCH9"/>
<feature type="signal peptide" evidence="1">
    <location>
        <begin position="1"/>
        <end position="36"/>
    </location>
</feature>
<keyword evidence="4" id="KW-1185">Reference proteome</keyword>
<evidence type="ECO:0000313" key="3">
    <source>
        <dbReference type="EMBL" id="PSL19388.1"/>
    </source>
</evidence>
<proteinExistence type="predicted"/>
<feature type="chain" id="PRO_5015107557" evidence="1">
    <location>
        <begin position="37"/>
        <end position="287"/>
    </location>
</feature>
<accession>A0A2P8FCH9</accession>
<reference evidence="3 4" key="1">
    <citation type="submission" date="2018-03" db="EMBL/GenBank/DDBJ databases">
        <title>Genomic Encyclopedia of Archaeal and Bacterial Type Strains, Phase II (KMG-II): from individual species to whole genera.</title>
        <authorList>
            <person name="Goeker M."/>
        </authorList>
    </citation>
    <scope>NUCLEOTIDE SEQUENCE [LARGE SCALE GENOMIC DNA]</scope>
    <source>
        <strain evidence="3 4">DSM 100673</strain>
    </source>
</reference>
<evidence type="ECO:0000259" key="2">
    <source>
        <dbReference type="Pfam" id="PF09832"/>
    </source>
</evidence>
<dbReference type="InterPro" id="IPR018637">
    <property type="entry name" value="DUF2059"/>
</dbReference>
<gene>
    <name evidence="3" type="ORF">CLV88_106101</name>
</gene>
<dbReference type="Proteomes" id="UP000240418">
    <property type="component" value="Unassembled WGS sequence"/>
</dbReference>
<dbReference type="Pfam" id="PF09832">
    <property type="entry name" value="DUF2059"/>
    <property type="match status" value="1"/>
</dbReference>
<evidence type="ECO:0000313" key="4">
    <source>
        <dbReference type="Proteomes" id="UP000240418"/>
    </source>
</evidence>
<keyword evidence="1" id="KW-0732">Signal</keyword>
<protein>
    <submittedName>
        <fullName evidence="3">Uncharacterized protein DUF2059</fullName>
    </submittedName>
</protein>
<comment type="caution">
    <text evidence="3">The sequence shown here is derived from an EMBL/GenBank/DDBJ whole genome shotgun (WGS) entry which is preliminary data.</text>
</comment>
<name>A0A2P8FCH9_9RHOB</name>
<dbReference type="OrthoDB" id="7830101at2"/>
<sequence length="287" mass="31655">MRMISFSKLGAQALFPALTASLMALFLSFLTTQARAADREQVEAFLQVTGFDVAIDSIATTATAAPNMLGLEEGDFGSQWTLLARSVFDPEFMRDRATDILEATLEEDLLAHAAAFYASDLGQRLVEVENAAHLADDEEKYTEGARLIAEMQANDDPRIDLFKRMSTAIDPQNVGLQAMTEIQVRFILAASYAGVVSLSVDEQGLRAALAENADEVAEQAEISSLENAAYTYQDFSLDELIAYTEALEHPDMMTVYELMNAVHFEVMSNRFEALALRMGQVQPEQEL</sequence>
<evidence type="ECO:0000256" key="1">
    <source>
        <dbReference type="SAM" id="SignalP"/>
    </source>
</evidence>